<keyword evidence="4 9" id="KW-0547">Nucleotide-binding</keyword>
<evidence type="ECO:0000256" key="6">
    <source>
        <dbReference type="ARBA" id="ARBA00022917"/>
    </source>
</evidence>
<dbReference type="Pfam" id="PF00133">
    <property type="entry name" value="tRNA-synt_1"/>
    <property type="match status" value="2"/>
</dbReference>
<dbReference type="InterPro" id="IPR009008">
    <property type="entry name" value="Val/Leu/Ile-tRNA-synth_edit"/>
</dbReference>
<evidence type="ECO:0000256" key="10">
    <source>
        <dbReference type="RuleBase" id="RU363035"/>
    </source>
</evidence>
<dbReference type="GO" id="GO:0006429">
    <property type="term" value="P:leucyl-tRNA aminoacylation"/>
    <property type="evidence" value="ECO:0007669"/>
    <property type="project" value="UniProtKB-UniRule"/>
</dbReference>
<dbReference type="CDD" id="cd07958">
    <property type="entry name" value="Anticodon_Ia_Leu_BEm"/>
    <property type="match status" value="1"/>
</dbReference>
<dbReference type="NCBIfam" id="TIGR00396">
    <property type="entry name" value="leuS_bact"/>
    <property type="match status" value="1"/>
</dbReference>
<feature type="short sequence motif" description="'HIGH' region" evidence="9">
    <location>
        <begin position="42"/>
        <end position="52"/>
    </location>
</feature>
<evidence type="ECO:0000256" key="8">
    <source>
        <dbReference type="ARBA" id="ARBA00047469"/>
    </source>
</evidence>
<evidence type="ECO:0000313" key="14">
    <source>
        <dbReference type="EMBL" id="MBI3013832.1"/>
    </source>
</evidence>
<dbReference type="SUPFAM" id="SSF47323">
    <property type="entry name" value="Anticodon-binding domain of a subclass of class I aminoacyl-tRNA synthetases"/>
    <property type="match status" value="1"/>
</dbReference>
<evidence type="ECO:0000256" key="7">
    <source>
        <dbReference type="ARBA" id="ARBA00023146"/>
    </source>
</evidence>
<dbReference type="Proteomes" id="UP000741360">
    <property type="component" value="Unassembled WGS sequence"/>
</dbReference>
<evidence type="ECO:0000259" key="11">
    <source>
        <dbReference type="Pfam" id="PF00133"/>
    </source>
</evidence>
<dbReference type="InterPro" id="IPR001412">
    <property type="entry name" value="aa-tRNA-synth_I_CS"/>
</dbReference>
<dbReference type="InterPro" id="IPR013155">
    <property type="entry name" value="M/V/L/I-tRNA-synth_anticd-bd"/>
</dbReference>
<reference evidence="14" key="1">
    <citation type="submission" date="2020-07" db="EMBL/GenBank/DDBJ databases">
        <title>Huge and variable diversity of episymbiotic CPR bacteria and DPANN archaea in groundwater ecosystems.</title>
        <authorList>
            <person name="He C.Y."/>
            <person name="Keren R."/>
            <person name="Whittaker M."/>
            <person name="Farag I.F."/>
            <person name="Doudna J."/>
            <person name="Cate J.H.D."/>
            <person name="Banfield J.F."/>
        </authorList>
    </citation>
    <scope>NUCLEOTIDE SEQUENCE</scope>
    <source>
        <strain evidence="14">NC_groundwater_717_Ag_S-0.2um_59_8</strain>
    </source>
</reference>
<dbReference type="FunFam" id="3.40.50.620:FF:000056">
    <property type="entry name" value="Leucine--tRNA ligase"/>
    <property type="match status" value="1"/>
</dbReference>
<evidence type="ECO:0000256" key="5">
    <source>
        <dbReference type="ARBA" id="ARBA00022840"/>
    </source>
</evidence>
<feature type="domain" description="Aminoacyl-tRNA synthetase class Ia" evidence="11">
    <location>
        <begin position="13"/>
        <end position="207"/>
    </location>
</feature>
<feature type="domain" description="Aminoacyl-tRNA synthetase class Ia" evidence="11">
    <location>
        <begin position="422"/>
        <end position="623"/>
    </location>
</feature>
<dbReference type="GO" id="GO:0004823">
    <property type="term" value="F:leucine-tRNA ligase activity"/>
    <property type="evidence" value="ECO:0007669"/>
    <property type="project" value="UniProtKB-UniRule"/>
</dbReference>
<feature type="domain" description="Methionyl/Valyl/Leucyl/Isoleucyl-tRNA synthetase anticodon-binding" evidence="12">
    <location>
        <begin position="667"/>
        <end position="793"/>
    </location>
</feature>
<dbReference type="SUPFAM" id="SSF52374">
    <property type="entry name" value="Nucleotidylyl transferase"/>
    <property type="match status" value="1"/>
</dbReference>
<feature type="domain" description="Leucyl-tRNA synthetase editing" evidence="13">
    <location>
        <begin position="222"/>
        <end position="409"/>
    </location>
</feature>
<dbReference type="Gene3D" id="1.10.730.10">
    <property type="entry name" value="Isoleucyl-tRNA Synthetase, Domain 1"/>
    <property type="match status" value="1"/>
</dbReference>
<dbReference type="PRINTS" id="PR00985">
    <property type="entry name" value="TRNASYNTHLEU"/>
</dbReference>
<organism evidence="14 15">
    <name type="scientific">Tectimicrobiota bacterium</name>
    <dbReference type="NCBI Taxonomy" id="2528274"/>
    <lineage>
        <taxon>Bacteria</taxon>
        <taxon>Pseudomonadati</taxon>
        <taxon>Nitrospinota/Tectimicrobiota group</taxon>
        <taxon>Candidatus Tectimicrobiota</taxon>
    </lineage>
</organism>
<dbReference type="FunFam" id="1.10.730.10:FF:000011">
    <property type="entry name" value="Leucine--tRNA ligase chloroplastic/mitochondrial"/>
    <property type="match status" value="1"/>
</dbReference>
<dbReference type="AlphaFoldDB" id="A0A932GN60"/>
<comment type="catalytic activity">
    <reaction evidence="8 9">
        <text>tRNA(Leu) + L-leucine + ATP = L-leucyl-tRNA(Leu) + AMP + diphosphate</text>
        <dbReference type="Rhea" id="RHEA:11688"/>
        <dbReference type="Rhea" id="RHEA-COMP:9613"/>
        <dbReference type="Rhea" id="RHEA-COMP:9622"/>
        <dbReference type="ChEBI" id="CHEBI:30616"/>
        <dbReference type="ChEBI" id="CHEBI:33019"/>
        <dbReference type="ChEBI" id="CHEBI:57427"/>
        <dbReference type="ChEBI" id="CHEBI:78442"/>
        <dbReference type="ChEBI" id="CHEBI:78494"/>
        <dbReference type="ChEBI" id="CHEBI:456215"/>
        <dbReference type="EC" id="6.1.1.4"/>
    </reaction>
</comment>
<evidence type="ECO:0000256" key="9">
    <source>
        <dbReference type="HAMAP-Rule" id="MF_00049"/>
    </source>
</evidence>
<dbReference type="InterPro" id="IPR009080">
    <property type="entry name" value="tRNAsynth_Ia_anticodon-bd"/>
</dbReference>
<evidence type="ECO:0000256" key="1">
    <source>
        <dbReference type="ARBA" id="ARBA00005594"/>
    </source>
</evidence>
<dbReference type="HAMAP" id="MF_00049_B">
    <property type="entry name" value="Leu_tRNA_synth_B"/>
    <property type="match status" value="1"/>
</dbReference>
<keyword evidence="3 9" id="KW-0436">Ligase</keyword>
<comment type="subcellular location">
    <subcellularLocation>
        <location evidence="9">Cytoplasm</location>
    </subcellularLocation>
</comment>
<dbReference type="EC" id="6.1.1.4" evidence="9"/>
<sequence>MEEHYDPQEIELKWQKRWEEKNLFRVTEAAGKPKYYLLEMFPYPSGKIHMGHVRNYSIGDVLARSLRMKGVNVLHPMGWDAFGLPAENAAIQHNTHPARWTFDNIRTMRAQLKRLGLSYDWEREVASCHPGYYRWTQWLFLKMLERGLAYRKMALVNWCGSCQTVLANEQVEGGCCWRCGEPVGEKEVEGWFLKITDYAERLLQGCDKLAEGWPERVLVMQRNWIGKSFGAEVSFPVEGAAAEIRIFTTRSDTLYGATFMILAPEHPLVKRLVAGTAQEAAVLEFVRQVAREDRLLRGAETTEKRGVFTGRCAINPLTGKPIPIWVANYVLMEYGTGAIMAVPAHDQRDLEFARKYALPVRVVIYPRQGEIDEKTMTEAYVEAGYLVNSGRFNGLGNEEAQGKIIAYLEEKKIGRGAVNYRLRDWGISRQRYWGCPIPVVYCQECDVIPVPYEDLPVILPLDVPVTPEGGSPLGRDSRFVESSCPRCGGRARRETDTMDTFICSSWYFDRYTSPRFEEGPVDPKAIRYWMPVDQYIGGIEHAVLHLLYARFFTMVLKDMGLIHVEEPFQRLLTQGMVIKDGAKMAKSKGNVVDPDAIIRRYGADTARLFILFAAPPEKDLEWSDQGVEGSHRFLQRLWRLVQQHRERLAGVNLPCDGAGSLPEPLRQLRRRTHLTVKRVTEDLGDRFHFNTALSAIMELVNDLYRFDVEAQNSPAAAGVLREALEICLQLLSPFAPHLADELWEQLGHTSCLIEHPWPTWDPACIEAQEHLIVVQVNGKVRGKLTIRPGTPEEEIRRLALENDRVQRWTAGKEVKKIVVVPEKLVNVVVA</sequence>
<dbReference type="SUPFAM" id="SSF50677">
    <property type="entry name" value="ValRS/IleRS/LeuRS editing domain"/>
    <property type="match status" value="1"/>
</dbReference>
<dbReference type="InterPro" id="IPR002302">
    <property type="entry name" value="Leu-tRNA-ligase"/>
</dbReference>
<gene>
    <name evidence="9" type="primary">leuS</name>
    <name evidence="14" type="ORF">HYY65_01920</name>
</gene>
<protein>
    <recommendedName>
        <fullName evidence="9">Leucine--tRNA ligase</fullName>
        <ecNumber evidence="9">6.1.1.4</ecNumber>
    </recommendedName>
    <alternativeName>
        <fullName evidence="9">Leucyl-tRNA synthetase</fullName>
        <shortName evidence="9">LeuRS</shortName>
    </alternativeName>
</protein>
<dbReference type="Pfam" id="PF08264">
    <property type="entry name" value="Anticodon_1"/>
    <property type="match status" value="1"/>
</dbReference>
<evidence type="ECO:0000259" key="12">
    <source>
        <dbReference type="Pfam" id="PF08264"/>
    </source>
</evidence>
<dbReference type="Pfam" id="PF13603">
    <property type="entry name" value="tRNA-synt_1_2"/>
    <property type="match status" value="1"/>
</dbReference>
<keyword evidence="7 9" id="KW-0030">Aminoacyl-tRNA synthetase</keyword>
<dbReference type="FunFam" id="3.40.50.620:FF:000003">
    <property type="entry name" value="Leucine--tRNA ligase"/>
    <property type="match status" value="1"/>
</dbReference>
<evidence type="ECO:0000313" key="15">
    <source>
        <dbReference type="Proteomes" id="UP000741360"/>
    </source>
</evidence>
<dbReference type="PANTHER" id="PTHR43740:SF2">
    <property type="entry name" value="LEUCINE--TRNA LIGASE, MITOCHONDRIAL"/>
    <property type="match status" value="1"/>
</dbReference>
<evidence type="ECO:0000259" key="13">
    <source>
        <dbReference type="Pfam" id="PF13603"/>
    </source>
</evidence>
<proteinExistence type="inferred from homology"/>
<dbReference type="GO" id="GO:0005524">
    <property type="term" value="F:ATP binding"/>
    <property type="evidence" value="ECO:0007669"/>
    <property type="project" value="UniProtKB-UniRule"/>
</dbReference>
<feature type="binding site" evidence="9">
    <location>
        <position position="586"/>
    </location>
    <ligand>
        <name>ATP</name>
        <dbReference type="ChEBI" id="CHEBI:30616"/>
    </ligand>
</feature>
<dbReference type="EMBL" id="JACPSX010000032">
    <property type="protein sequence ID" value="MBI3013832.1"/>
    <property type="molecule type" value="Genomic_DNA"/>
</dbReference>
<evidence type="ECO:0000256" key="3">
    <source>
        <dbReference type="ARBA" id="ARBA00022598"/>
    </source>
</evidence>
<comment type="caution">
    <text evidence="14">The sequence shown here is derived from an EMBL/GenBank/DDBJ whole genome shotgun (WGS) entry which is preliminary data.</text>
</comment>
<dbReference type="GO" id="GO:0002161">
    <property type="term" value="F:aminoacyl-tRNA deacylase activity"/>
    <property type="evidence" value="ECO:0007669"/>
    <property type="project" value="InterPro"/>
</dbReference>
<keyword evidence="6 9" id="KW-0648">Protein biosynthesis</keyword>
<dbReference type="InterPro" id="IPR014729">
    <property type="entry name" value="Rossmann-like_a/b/a_fold"/>
</dbReference>
<dbReference type="PANTHER" id="PTHR43740">
    <property type="entry name" value="LEUCYL-TRNA SYNTHETASE"/>
    <property type="match status" value="1"/>
</dbReference>
<dbReference type="InterPro" id="IPR002300">
    <property type="entry name" value="aa-tRNA-synth_Ia"/>
</dbReference>
<name>A0A932GN60_UNCTE</name>
<dbReference type="Gene3D" id="3.40.50.620">
    <property type="entry name" value="HUPs"/>
    <property type="match status" value="2"/>
</dbReference>
<accession>A0A932GN60</accession>
<feature type="short sequence motif" description="'KMSKS' region" evidence="9">
    <location>
        <begin position="583"/>
        <end position="587"/>
    </location>
</feature>
<keyword evidence="2 9" id="KW-0963">Cytoplasm</keyword>
<dbReference type="CDD" id="cd00812">
    <property type="entry name" value="LeuRS_core"/>
    <property type="match status" value="1"/>
</dbReference>
<evidence type="ECO:0000256" key="2">
    <source>
        <dbReference type="ARBA" id="ARBA00022490"/>
    </source>
</evidence>
<evidence type="ECO:0000256" key="4">
    <source>
        <dbReference type="ARBA" id="ARBA00022741"/>
    </source>
</evidence>
<dbReference type="FunFam" id="3.10.20.590:FF:000001">
    <property type="entry name" value="Leucine--tRNA ligase"/>
    <property type="match status" value="1"/>
</dbReference>
<dbReference type="InterPro" id="IPR025709">
    <property type="entry name" value="Leu_tRNA-synth_edit"/>
</dbReference>
<dbReference type="PROSITE" id="PS00178">
    <property type="entry name" value="AA_TRNA_LIGASE_I"/>
    <property type="match status" value="1"/>
</dbReference>
<comment type="similarity">
    <text evidence="1 9 10">Belongs to the class-I aminoacyl-tRNA synthetase family.</text>
</comment>
<dbReference type="Gene3D" id="3.10.20.590">
    <property type="match status" value="1"/>
</dbReference>
<keyword evidence="5 9" id="KW-0067">ATP-binding</keyword>
<dbReference type="GO" id="GO:0005829">
    <property type="term" value="C:cytosol"/>
    <property type="evidence" value="ECO:0007669"/>
    <property type="project" value="TreeGrafter"/>
</dbReference>